<dbReference type="Pfam" id="PF00531">
    <property type="entry name" value="Death"/>
    <property type="match status" value="1"/>
</dbReference>
<dbReference type="InterPro" id="IPR000488">
    <property type="entry name" value="Death_dom"/>
</dbReference>
<accession>A0AAN0J0W9</accession>
<organism evidence="2 3">
    <name type="scientific">Amphimedon queenslandica</name>
    <name type="common">Sponge</name>
    <dbReference type="NCBI Taxonomy" id="400682"/>
    <lineage>
        <taxon>Eukaryota</taxon>
        <taxon>Metazoa</taxon>
        <taxon>Porifera</taxon>
        <taxon>Demospongiae</taxon>
        <taxon>Heteroscleromorpha</taxon>
        <taxon>Haplosclerida</taxon>
        <taxon>Niphatidae</taxon>
        <taxon>Amphimedon</taxon>
    </lineage>
</organism>
<dbReference type="PROSITE" id="PS50017">
    <property type="entry name" value="DEATH_DOMAIN"/>
    <property type="match status" value="1"/>
</dbReference>
<keyword evidence="3" id="KW-1185">Reference proteome</keyword>
<evidence type="ECO:0000313" key="2">
    <source>
        <dbReference type="EnsemblMetazoa" id="XP_019850366.1"/>
    </source>
</evidence>
<sequence length="227" mass="25707">MASNELGNEAKEILRDHYGDLAKNIQNPVQLAEELYQYRIISEAALGEIKTEGWTTPNRNTALLRNVRLAIGQDHTRLRVVARALAKDIGVSSIGDEILQSCKMKFGQEEENNDLLIVEEPVPVRSIDRHTILRSDDLATLERLLKDVNDWEGLGLFLGIKKTSINRIGRDKKGVRDCRREMLFCWLSGSRDDMSSNVERTFNALIKALKDIENQEAIDGIESFLSK</sequence>
<proteinExistence type="predicted"/>
<dbReference type="Proteomes" id="UP000007879">
    <property type="component" value="Unassembled WGS sequence"/>
</dbReference>
<evidence type="ECO:0000313" key="3">
    <source>
        <dbReference type="Proteomes" id="UP000007879"/>
    </source>
</evidence>
<feature type="domain" description="Death" evidence="1">
    <location>
        <begin position="150"/>
        <end position="225"/>
    </location>
</feature>
<dbReference type="CDD" id="cd01670">
    <property type="entry name" value="Death"/>
    <property type="match status" value="1"/>
</dbReference>
<gene>
    <name evidence="2" type="primary">109581054</name>
</gene>
<dbReference type="Gene3D" id="1.10.533.10">
    <property type="entry name" value="Death Domain, Fas"/>
    <property type="match status" value="2"/>
</dbReference>
<dbReference type="KEGG" id="aqu:109581054"/>
<dbReference type="GO" id="GO:0007165">
    <property type="term" value="P:signal transduction"/>
    <property type="evidence" value="ECO:0007669"/>
    <property type="project" value="InterPro"/>
</dbReference>
<protein>
    <recommendedName>
        <fullName evidence="1">Death domain-containing protein</fullName>
    </recommendedName>
</protein>
<dbReference type="InterPro" id="IPR011029">
    <property type="entry name" value="DEATH-like_dom_sf"/>
</dbReference>
<name>A0AAN0J0W9_AMPQE</name>
<dbReference type="AlphaFoldDB" id="A0AAN0J0W9"/>
<reference evidence="3" key="1">
    <citation type="journal article" date="2010" name="Nature">
        <title>The Amphimedon queenslandica genome and the evolution of animal complexity.</title>
        <authorList>
            <person name="Srivastava M."/>
            <person name="Simakov O."/>
            <person name="Chapman J."/>
            <person name="Fahey B."/>
            <person name="Gauthier M.E."/>
            <person name="Mitros T."/>
            <person name="Richards G.S."/>
            <person name="Conaco C."/>
            <person name="Dacre M."/>
            <person name="Hellsten U."/>
            <person name="Larroux C."/>
            <person name="Putnam N.H."/>
            <person name="Stanke M."/>
            <person name="Adamska M."/>
            <person name="Darling A."/>
            <person name="Degnan S.M."/>
            <person name="Oakley T.H."/>
            <person name="Plachetzki D.C."/>
            <person name="Zhai Y."/>
            <person name="Adamski M."/>
            <person name="Calcino A."/>
            <person name="Cummins S.F."/>
            <person name="Goodstein D.M."/>
            <person name="Harris C."/>
            <person name="Jackson D.J."/>
            <person name="Leys S.P."/>
            <person name="Shu S."/>
            <person name="Woodcroft B.J."/>
            <person name="Vervoort M."/>
            <person name="Kosik K.S."/>
            <person name="Manning G."/>
            <person name="Degnan B.M."/>
            <person name="Rokhsar D.S."/>
        </authorList>
    </citation>
    <scope>NUCLEOTIDE SEQUENCE [LARGE SCALE GENOMIC DNA]</scope>
</reference>
<evidence type="ECO:0000259" key="1">
    <source>
        <dbReference type="PROSITE" id="PS50017"/>
    </source>
</evidence>
<reference evidence="2" key="2">
    <citation type="submission" date="2024-06" db="UniProtKB">
        <authorList>
            <consortium name="EnsemblMetazoa"/>
        </authorList>
    </citation>
    <scope>IDENTIFICATION</scope>
</reference>
<dbReference type="SUPFAM" id="SSF47986">
    <property type="entry name" value="DEATH domain"/>
    <property type="match status" value="1"/>
</dbReference>
<dbReference type="EnsemblMetazoa" id="XM_019994807.1">
    <property type="protein sequence ID" value="XP_019850366.1"/>
    <property type="gene ID" value="LOC109581054"/>
</dbReference>